<dbReference type="RefSeq" id="WP_277731943.1">
    <property type="nucleotide sequence ID" value="NZ_CP120733.1"/>
</dbReference>
<proteinExistence type="predicted"/>
<organism evidence="1 2">
    <name type="scientific">Tepidibacter hydrothermalis</name>
    <dbReference type="NCBI Taxonomy" id="3036126"/>
    <lineage>
        <taxon>Bacteria</taxon>
        <taxon>Bacillati</taxon>
        <taxon>Bacillota</taxon>
        <taxon>Clostridia</taxon>
        <taxon>Peptostreptococcales</taxon>
        <taxon>Peptostreptococcaceae</taxon>
        <taxon>Tepidibacter</taxon>
    </lineage>
</organism>
<keyword evidence="2" id="KW-1185">Reference proteome</keyword>
<name>A0ABY8EAM4_9FIRM</name>
<reference evidence="1 2" key="1">
    <citation type="submission" date="2023-03" db="EMBL/GenBank/DDBJ databases">
        <title>Complete genome sequence of Tepidibacter sp. SWIR-1, isolated from a deep-sea hydrothermal vent.</title>
        <authorList>
            <person name="Li X."/>
        </authorList>
    </citation>
    <scope>NUCLEOTIDE SEQUENCE [LARGE SCALE GENOMIC DNA]</scope>
    <source>
        <strain evidence="1 2">SWIR-1</strain>
    </source>
</reference>
<dbReference type="Proteomes" id="UP001222800">
    <property type="component" value="Chromosome"/>
</dbReference>
<evidence type="ECO:0000313" key="1">
    <source>
        <dbReference type="EMBL" id="WFD09965.1"/>
    </source>
</evidence>
<evidence type="ECO:0000313" key="2">
    <source>
        <dbReference type="Proteomes" id="UP001222800"/>
    </source>
</evidence>
<sequence length="118" mass="13768">MAKLNEVQIGSNKIEQIKMANKYPIDKVGVNKYLSIQFIAALIDNGGLVDWSTFSAHKRYMKLCEHYDVTPLNQISFSLFVVNNFNIEVKDKKAFGKKFRVFRRFRVVQDGSRRTYKL</sequence>
<protein>
    <submittedName>
        <fullName evidence="1">Uncharacterized protein</fullName>
    </submittedName>
</protein>
<accession>A0ABY8EAM4</accession>
<gene>
    <name evidence="1" type="ORF">P4S50_16545</name>
</gene>
<dbReference type="EMBL" id="CP120733">
    <property type="protein sequence ID" value="WFD09965.1"/>
    <property type="molecule type" value="Genomic_DNA"/>
</dbReference>